<keyword evidence="3" id="KW-1185">Reference proteome</keyword>
<evidence type="ECO:0008006" key="4">
    <source>
        <dbReference type="Google" id="ProtNLM"/>
    </source>
</evidence>
<proteinExistence type="predicted"/>
<evidence type="ECO:0000313" key="3">
    <source>
        <dbReference type="Proteomes" id="UP000193963"/>
    </source>
</evidence>
<keyword evidence="1" id="KW-0732">Signal</keyword>
<organism evidence="2 3">
    <name type="scientific">Pseudooceanicola marinus</name>
    <dbReference type="NCBI Taxonomy" id="396013"/>
    <lineage>
        <taxon>Bacteria</taxon>
        <taxon>Pseudomonadati</taxon>
        <taxon>Pseudomonadota</taxon>
        <taxon>Alphaproteobacteria</taxon>
        <taxon>Rhodobacterales</taxon>
        <taxon>Paracoccaceae</taxon>
        <taxon>Pseudooceanicola</taxon>
    </lineage>
</organism>
<dbReference type="EMBL" id="FWFN01000003">
    <property type="protein sequence ID" value="SLN34272.1"/>
    <property type="molecule type" value="Genomic_DNA"/>
</dbReference>
<dbReference type="PROSITE" id="PS51257">
    <property type="entry name" value="PROKAR_LIPOPROTEIN"/>
    <property type="match status" value="1"/>
</dbReference>
<protein>
    <recommendedName>
        <fullName evidence="4">Lipoprotein</fullName>
    </recommendedName>
</protein>
<name>A0A1X6YX41_9RHOB</name>
<evidence type="ECO:0000256" key="1">
    <source>
        <dbReference type="SAM" id="SignalP"/>
    </source>
</evidence>
<dbReference type="AlphaFoldDB" id="A0A1X6YX41"/>
<accession>A0A1X6YX41</accession>
<reference evidence="3" key="1">
    <citation type="submission" date="2017-03" db="EMBL/GenBank/DDBJ databases">
        <authorList>
            <person name="Rodrigo-Torres L."/>
            <person name="Arahal R.D."/>
            <person name="Lucena T."/>
        </authorList>
    </citation>
    <scope>NUCLEOTIDE SEQUENCE [LARGE SCALE GENOMIC DNA]</scope>
    <source>
        <strain evidence="3">CECT 7751</strain>
    </source>
</reference>
<feature type="chain" id="PRO_5012371996" description="Lipoprotein" evidence="1">
    <location>
        <begin position="19"/>
        <end position="110"/>
    </location>
</feature>
<dbReference type="OrthoDB" id="7916154at2"/>
<gene>
    <name evidence="2" type="ORF">PSM7751_01419</name>
</gene>
<dbReference type="Proteomes" id="UP000193963">
    <property type="component" value="Unassembled WGS sequence"/>
</dbReference>
<sequence length="110" mass="11532">MRFLILAPLAVLAVAACAKKPDQIAAVELPDDTYRAASCRSLAAEKLKISQELANLSAKQQTAANGDAWGVFLLGLPVSSMSGNDQETMIAVAKGKIQSIERTQTAKGCA</sequence>
<feature type="signal peptide" evidence="1">
    <location>
        <begin position="1"/>
        <end position="18"/>
    </location>
</feature>
<evidence type="ECO:0000313" key="2">
    <source>
        <dbReference type="EMBL" id="SLN34272.1"/>
    </source>
</evidence>
<dbReference type="RefSeq" id="WP_085887320.1">
    <property type="nucleotide sequence ID" value="NZ_FWFN01000003.1"/>
</dbReference>